<dbReference type="InterPro" id="IPR014031">
    <property type="entry name" value="Ketoacyl_synth_C"/>
</dbReference>
<dbReference type="Gene3D" id="3.40.47.10">
    <property type="match status" value="1"/>
</dbReference>
<organism evidence="7 8">
    <name type="scientific">Durusdinium trenchii</name>
    <dbReference type="NCBI Taxonomy" id="1381693"/>
    <lineage>
        <taxon>Eukaryota</taxon>
        <taxon>Sar</taxon>
        <taxon>Alveolata</taxon>
        <taxon>Dinophyceae</taxon>
        <taxon>Suessiales</taxon>
        <taxon>Symbiodiniaceae</taxon>
        <taxon>Durusdinium</taxon>
    </lineage>
</organism>
<feature type="domain" description="Ketosynthase family 3 (KS3)" evidence="6">
    <location>
        <begin position="83"/>
        <end position="519"/>
    </location>
</feature>
<evidence type="ECO:0000313" key="7">
    <source>
        <dbReference type="EMBL" id="CAK9103882.1"/>
    </source>
</evidence>
<feature type="compositionally biased region" description="Polar residues" evidence="5">
    <location>
        <begin position="1032"/>
        <end position="1043"/>
    </location>
</feature>
<keyword evidence="8" id="KW-1185">Reference proteome</keyword>
<dbReference type="InterPro" id="IPR016039">
    <property type="entry name" value="Thiolase-like"/>
</dbReference>
<evidence type="ECO:0000256" key="1">
    <source>
        <dbReference type="ARBA" id="ARBA00022450"/>
    </source>
</evidence>
<evidence type="ECO:0000256" key="5">
    <source>
        <dbReference type="SAM" id="MobiDB-lite"/>
    </source>
</evidence>
<name>A0ABP0RX72_9DINO</name>
<dbReference type="Proteomes" id="UP001642484">
    <property type="component" value="Unassembled WGS sequence"/>
</dbReference>
<dbReference type="PANTHER" id="PTHR43775">
    <property type="entry name" value="FATTY ACID SYNTHASE"/>
    <property type="match status" value="1"/>
</dbReference>
<evidence type="ECO:0000256" key="2">
    <source>
        <dbReference type="ARBA" id="ARBA00022553"/>
    </source>
</evidence>
<dbReference type="SUPFAM" id="SSF53901">
    <property type="entry name" value="Thiolase-like"/>
    <property type="match status" value="1"/>
</dbReference>
<reference evidence="7 8" key="1">
    <citation type="submission" date="2024-02" db="EMBL/GenBank/DDBJ databases">
        <authorList>
            <person name="Chen Y."/>
            <person name="Shah S."/>
            <person name="Dougan E. K."/>
            <person name="Thang M."/>
            <person name="Chan C."/>
        </authorList>
    </citation>
    <scope>NUCLEOTIDE SEQUENCE [LARGE SCALE GENOMIC DNA]</scope>
</reference>
<dbReference type="Pfam" id="PF02801">
    <property type="entry name" value="Ketoacyl-synt_C"/>
    <property type="match status" value="1"/>
</dbReference>
<evidence type="ECO:0000259" key="6">
    <source>
        <dbReference type="PROSITE" id="PS52004"/>
    </source>
</evidence>
<accession>A0ABP0RX72</accession>
<dbReference type="PROSITE" id="PS00606">
    <property type="entry name" value="KS3_1"/>
    <property type="match status" value="1"/>
</dbReference>
<dbReference type="Pfam" id="PF00109">
    <property type="entry name" value="ketoacyl-synt"/>
    <property type="match status" value="1"/>
</dbReference>
<dbReference type="PROSITE" id="PS52004">
    <property type="entry name" value="KS3_2"/>
    <property type="match status" value="1"/>
</dbReference>
<dbReference type="PANTHER" id="PTHR43775:SF37">
    <property type="entry name" value="SI:DKEY-61P9.11"/>
    <property type="match status" value="1"/>
</dbReference>
<keyword evidence="3 4" id="KW-0808">Transferase</keyword>
<comment type="similarity">
    <text evidence="4">Belongs to the thiolase-like superfamily. Beta-ketoacyl-ACP synthases family.</text>
</comment>
<keyword evidence="2" id="KW-0597">Phosphoprotein</keyword>
<evidence type="ECO:0000256" key="3">
    <source>
        <dbReference type="ARBA" id="ARBA00022679"/>
    </source>
</evidence>
<evidence type="ECO:0000256" key="4">
    <source>
        <dbReference type="RuleBase" id="RU003694"/>
    </source>
</evidence>
<sequence>MLLLDAEGTEIILEPFDPRLAERTQMILPCNRLLVFRQDLFSYSYRACGKSGAALQVQLVTQSQVPNTRDLRVVTVPSQLMNDHQVMVRSMACHYPGNAQGQSGYWAVSTVSNDGLVPVPVTRWDAALYYSSEEKEGFTYAIHGGFCNDEDVIMSPGLRNIIMPSSVQEKEYYEAGIMSPAQRLLLQTGYEALRGSGVNRAGARNLACGVFLGDSGCDWPQLFGKVVGPQRCLGSAQSIGAARLAHVLGLRGPTMTMDTACSSSLVAIGMAHTALRKAMPEQVDPGILPHIKTALAQGCNLLLSPRMYIQYSGPHMLSPRGRCFTFDSGADGYARGEGCGSLVLKMGPAESEAQECLASLIGSAVNQDGRSASMTAPNGPSQQQCIRTSMLESKLSASEINVAECHGTGTALGDPIEVSALRMVMQDRPNPILNTSAKTNLGHLEASAGMAGVLKCVNILNSSTCPANNHLRLLNPHMDTNGYPVYFANELSDYGVKSGISGVSSFGFGGTNARGDLWGRCVKGAKKTELLDTGVWVLQRQLFYDRVFHYGHPGPHASDQIYIAGSWDAFTSMQEMEKQVLGEYRALVRLGETGREHFRLLVNQDPNQIIHPGQALAGPRSIALGPDRKGKAASWLIDGLLDGGGAGANYVVKLEWGFSWERGEYRIVTWQPAGSDAPRSFSSFNHSYSVAGSWTAWKCQEMVRSHEEEGLWSTSVRLGLSGQEEFQFVRDRDWCQVIHPAASRVTRTEIPIMGPDHLGHGRNWLLQGKSNEVVTIQLRVVDGEITMTTCSAESGVQTWTSSTGPKEDGSEPVFLISGSWNNWGFDVMKKAPRLGDQAQEVEPSTSSPVFQYELLMGSDGVAEFQLVLDDWGLEHQLSGPSKWLNPLKDSHRRLYPNKPKAALGEAYVCGPDNRGHGLNWSITAAPGARVQISLDLEAEGPKAERQANLERSSYLKQRKDEAKRRMEEERMAQLEKYREDYEARAAQEEMLRARTDALVAKMEKEEMELIQRLQNTQTVQRNAYEELEAALGQTSQQISSSRGPKTEPRPAA</sequence>
<feature type="region of interest" description="Disordered" evidence="5">
    <location>
        <begin position="1027"/>
        <end position="1052"/>
    </location>
</feature>
<dbReference type="InterPro" id="IPR018201">
    <property type="entry name" value="Ketoacyl_synth_AS"/>
</dbReference>
<protein>
    <recommendedName>
        <fullName evidence="6">Ketosynthase family 3 (KS3) domain-containing protein</fullName>
    </recommendedName>
</protein>
<proteinExistence type="inferred from homology"/>
<dbReference type="SMART" id="SM00825">
    <property type="entry name" value="PKS_KS"/>
    <property type="match status" value="1"/>
</dbReference>
<keyword evidence="1" id="KW-0596">Phosphopantetheine</keyword>
<gene>
    <name evidence="7" type="ORF">CCMP2556_LOCUS48740</name>
</gene>
<comment type="caution">
    <text evidence="7">The sequence shown here is derived from an EMBL/GenBank/DDBJ whole genome shotgun (WGS) entry which is preliminary data.</text>
</comment>
<dbReference type="CDD" id="cd00833">
    <property type="entry name" value="PKS"/>
    <property type="match status" value="1"/>
</dbReference>
<evidence type="ECO:0000313" key="8">
    <source>
        <dbReference type="Proteomes" id="UP001642484"/>
    </source>
</evidence>
<dbReference type="InterPro" id="IPR050091">
    <property type="entry name" value="PKS_NRPS_Biosynth_Enz"/>
</dbReference>
<dbReference type="CDD" id="cd22249">
    <property type="entry name" value="UDM1_RNF168_RNF169-like"/>
    <property type="match status" value="1"/>
</dbReference>
<dbReference type="InterPro" id="IPR014030">
    <property type="entry name" value="Ketoacyl_synth_N"/>
</dbReference>
<dbReference type="InterPro" id="IPR020841">
    <property type="entry name" value="PKS_Beta-ketoAc_synthase_dom"/>
</dbReference>
<dbReference type="EMBL" id="CAXAMN010026550">
    <property type="protein sequence ID" value="CAK9103882.1"/>
    <property type="molecule type" value="Genomic_DNA"/>
</dbReference>